<feature type="signal peptide" evidence="1">
    <location>
        <begin position="1"/>
        <end position="22"/>
    </location>
</feature>
<dbReference type="NCBIfam" id="TIGR04223">
    <property type="entry name" value="quorum_AgrD"/>
    <property type="match status" value="1"/>
</dbReference>
<reference evidence="2" key="1">
    <citation type="journal article" date="2021" name="PeerJ">
        <title>Extensive microbial diversity within the chicken gut microbiome revealed by metagenomics and culture.</title>
        <authorList>
            <person name="Gilroy R."/>
            <person name="Ravi A."/>
            <person name="Getino M."/>
            <person name="Pursley I."/>
            <person name="Horton D.L."/>
            <person name="Alikhan N.F."/>
            <person name="Baker D."/>
            <person name="Gharbi K."/>
            <person name="Hall N."/>
            <person name="Watson M."/>
            <person name="Adriaenssens E.M."/>
            <person name="Foster-Nyarko E."/>
            <person name="Jarju S."/>
            <person name="Secka A."/>
            <person name="Antonio M."/>
            <person name="Oren A."/>
            <person name="Chaudhuri R.R."/>
            <person name="La Ragione R."/>
            <person name="Hildebrand F."/>
            <person name="Pallen M.J."/>
        </authorList>
    </citation>
    <scope>NUCLEOTIDE SEQUENCE</scope>
    <source>
        <strain evidence="2">ChiGjej1B1-14440</strain>
    </source>
</reference>
<proteinExistence type="predicted"/>
<sequence length="44" mass="5079">MKTKMLKVLFGLVNFAAIFAVATPSFFGHYEPECPKKLQKYQKK</sequence>
<gene>
    <name evidence="2" type="ORF">H9980_03160</name>
</gene>
<evidence type="ECO:0000313" key="2">
    <source>
        <dbReference type="EMBL" id="HIX80958.1"/>
    </source>
</evidence>
<dbReference type="AlphaFoldDB" id="A0A9D1XK01"/>
<reference evidence="2" key="2">
    <citation type="submission" date="2021-04" db="EMBL/GenBank/DDBJ databases">
        <authorList>
            <person name="Gilroy R."/>
        </authorList>
    </citation>
    <scope>NUCLEOTIDE SEQUENCE</scope>
    <source>
        <strain evidence="2">ChiGjej1B1-14440</strain>
    </source>
</reference>
<organism evidence="2 3">
    <name type="scientific">Candidatus Erysipelatoclostridium merdavium</name>
    <dbReference type="NCBI Taxonomy" id="2838566"/>
    <lineage>
        <taxon>Bacteria</taxon>
        <taxon>Bacillati</taxon>
        <taxon>Bacillota</taxon>
        <taxon>Erysipelotrichia</taxon>
        <taxon>Erysipelotrichales</taxon>
        <taxon>Erysipelotrichales incertae sedis</taxon>
    </lineage>
</organism>
<dbReference type="InterPro" id="IPR009229">
    <property type="entry name" value="AgrD"/>
</dbReference>
<comment type="caution">
    <text evidence="2">The sequence shown here is derived from an EMBL/GenBank/DDBJ whole genome shotgun (WGS) entry which is preliminary data.</text>
</comment>
<evidence type="ECO:0000313" key="3">
    <source>
        <dbReference type="Proteomes" id="UP000886724"/>
    </source>
</evidence>
<evidence type="ECO:0000256" key="1">
    <source>
        <dbReference type="SAM" id="SignalP"/>
    </source>
</evidence>
<feature type="chain" id="PRO_5038866536" evidence="1">
    <location>
        <begin position="23"/>
        <end position="44"/>
    </location>
</feature>
<dbReference type="EMBL" id="DXET01000077">
    <property type="protein sequence ID" value="HIX80958.1"/>
    <property type="molecule type" value="Genomic_DNA"/>
</dbReference>
<accession>A0A9D1XK01</accession>
<dbReference type="Proteomes" id="UP000886724">
    <property type="component" value="Unassembled WGS sequence"/>
</dbReference>
<protein>
    <submittedName>
        <fullName evidence="2">Cyclic lactone autoinducer peptide</fullName>
    </submittedName>
</protein>
<keyword evidence="1" id="KW-0732">Signal</keyword>
<name>A0A9D1XK01_9FIRM</name>